<dbReference type="InterPro" id="IPR002182">
    <property type="entry name" value="NB-ARC"/>
</dbReference>
<dbReference type="SUPFAM" id="SSF48452">
    <property type="entry name" value="TPR-like"/>
    <property type="match status" value="3"/>
</dbReference>
<protein>
    <submittedName>
        <fullName evidence="4">Tetratricopeptide repeat protein</fullName>
    </submittedName>
</protein>
<organism evidence="4 5">
    <name type="scientific">Dactylosporangium fulvum</name>
    <dbReference type="NCBI Taxonomy" id="53359"/>
    <lineage>
        <taxon>Bacteria</taxon>
        <taxon>Bacillati</taxon>
        <taxon>Actinomycetota</taxon>
        <taxon>Actinomycetes</taxon>
        <taxon>Micromonosporales</taxon>
        <taxon>Micromonosporaceae</taxon>
        <taxon>Dactylosporangium</taxon>
    </lineage>
</organism>
<dbReference type="Pfam" id="PF00931">
    <property type="entry name" value="NB-ARC"/>
    <property type="match status" value="1"/>
</dbReference>
<gene>
    <name evidence="4" type="ORF">Dfulv_40685</name>
</gene>
<evidence type="ECO:0000313" key="5">
    <source>
        <dbReference type="Proteomes" id="UP001059617"/>
    </source>
</evidence>
<reference evidence="4" key="1">
    <citation type="submission" date="2021-04" db="EMBL/GenBank/DDBJ databases">
        <authorList>
            <person name="Hartkoorn R.C."/>
            <person name="Beaudoing E."/>
            <person name="Hot D."/>
        </authorList>
    </citation>
    <scope>NUCLEOTIDE SEQUENCE</scope>
    <source>
        <strain evidence="4">NRRL B-16292</strain>
    </source>
</reference>
<dbReference type="Gene3D" id="1.25.40.10">
    <property type="entry name" value="Tetratricopeptide repeat domain"/>
    <property type="match status" value="2"/>
</dbReference>
<dbReference type="Pfam" id="PF13424">
    <property type="entry name" value="TPR_12"/>
    <property type="match status" value="2"/>
</dbReference>
<dbReference type="PRINTS" id="PR00364">
    <property type="entry name" value="DISEASERSIST"/>
</dbReference>
<dbReference type="RefSeq" id="WP_259869160.1">
    <property type="nucleotide sequence ID" value="NZ_BAAAST010000002.1"/>
</dbReference>
<dbReference type="InterPro" id="IPR019734">
    <property type="entry name" value="TPR_rpt"/>
</dbReference>
<dbReference type="PANTHER" id="PTHR47691">
    <property type="entry name" value="REGULATOR-RELATED"/>
    <property type="match status" value="1"/>
</dbReference>
<dbReference type="Proteomes" id="UP001059617">
    <property type="component" value="Chromosome"/>
</dbReference>
<dbReference type="InterPro" id="IPR011990">
    <property type="entry name" value="TPR-like_helical_dom_sf"/>
</dbReference>
<dbReference type="PANTHER" id="PTHR47691:SF3">
    <property type="entry name" value="HTH-TYPE TRANSCRIPTIONAL REGULATOR RV0890C-RELATED"/>
    <property type="match status" value="1"/>
</dbReference>
<evidence type="ECO:0000256" key="1">
    <source>
        <dbReference type="PROSITE-ProRule" id="PRU00339"/>
    </source>
</evidence>
<feature type="compositionally biased region" description="Low complexity" evidence="2">
    <location>
        <begin position="149"/>
        <end position="164"/>
    </location>
</feature>
<evidence type="ECO:0000259" key="3">
    <source>
        <dbReference type="SMART" id="SM01043"/>
    </source>
</evidence>
<dbReference type="SUPFAM" id="SSF52540">
    <property type="entry name" value="P-loop containing nucleoside triphosphate hydrolases"/>
    <property type="match status" value="1"/>
</dbReference>
<dbReference type="Gene3D" id="3.40.50.300">
    <property type="entry name" value="P-loop containing nucleotide triphosphate hydrolases"/>
    <property type="match status" value="1"/>
</dbReference>
<accession>A0ABY5WDY0</accession>
<sequence length="876" mass="95622">MVDFHRFRRLVSQSRAVAEQRDFRTASELLGDAVLLWQDEPLADLRTAPAEHLRETMSNALLEARKLLVTNRLRLGQHHRALVELEPLMGADNVDETLAQLWMDALCAAGRDHDARKYFHAFRRRFRRLMRAEPAVELPPATPGAGDHATVVVRSSPPASTAPPRQLPKDVSDFTGREPLLAAIDTLIRPDGTGVVALSGMPGVGKTSLAVHWAHRHRHRFPDGQLYLDANAYGPTAPVDPEEALGRFLEALDVPADRMPVGLDRRRNRFNQLLAGRRLLVVLDNVRDSRQARPLIPSAAECLTVITSRTRLRGLTVREGVPSITVPPLPDTDSFALLSRTVGADRADAEPGPVGALARLSGGLPLALRIIGEHVAERPRAAVADMVDELTARLLDADGEDDEEASLRTMFAWSYQALVPEAARLFRMLGLYPGTSIGPEASAALLGTGVTNAEALLDILARMCLINHDTARRYRLHDLLRRFAADRADEDDPDVRTDALRRLLDWSLLSGVNAVAVLAPDRQPVPDLPAATTVRPQTFASDTDAMTWCEVERENLAAASLWAGRHGFDRHAWQLPEVLVERFQRRGHQEEVLPLLKSALAAAERDGHHVAQVGTLNNIGTAYFALHDHANAAASIEQALQLARRIGFAEAEAACLHNLATVHLSDGDAALAARIHRDVVTVCRDTGNPMGEASALHRLGDALRQMGEHHEAAAHYLAALGLRERTGSLRGQGAIHRALAMLYLDLDRPDLALGHGERALDIHGGTRDDPGLCDALITMADIHRRLARPDAALRDAEQATALSLDLADTRRRCHALTVLTDALTATGDEALAACRRAEALALIEEVDDPQMRPIRERLLAVRHAATNARPCPSGAP</sequence>
<evidence type="ECO:0000256" key="2">
    <source>
        <dbReference type="SAM" id="MobiDB-lite"/>
    </source>
</evidence>
<name>A0ABY5WDY0_9ACTN</name>
<feature type="domain" description="Bacterial transcriptional activator" evidence="3">
    <location>
        <begin position="2"/>
        <end position="137"/>
    </location>
</feature>
<dbReference type="PROSITE" id="PS50005">
    <property type="entry name" value="TPR"/>
    <property type="match status" value="1"/>
</dbReference>
<reference evidence="4" key="2">
    <citation type="submission" date="2022-09" db="EMBL/GenBank/DDBJ databases">
        <title>Biosynthetic gene clusters of Dactylosporangioum fulvum.</title>
        <authorList>
            <person name="Caradec T."/>
        </authorList>
    </citation>
    <scope>NUCLEOTIDE SEQUENCE</scope>
    <source>
        <strain evidence="4">NRRL B-16292</strain>
    </source>
</reference>
<dbReference type="SMART" id="SM01043">
    <property type="entry name" value="BTAD"/>
    <property type="match status" value="1"/>
</dbReference>
<proteinExistence type="predicted"/>
<dbReference type="InterPro" id="IPR027417">
    <property type="entry name" value="P-loop_NTPase"/>
</dbReference>
<dbReference type="Pfam" id="PF03704">
    <property type="entry name" value="BTAD"/>
    <property type="match status" value="1"/>
</dbReference>
<dbReference type="EMBL" id="CP073720">
    <property type="protein sequence ID" value="UWP87659.1"/>
    <property type="molecule type" value="Genomic_DNA"/>
</dbReference>
<keyword evidence="5" id="KW-1185">Reference proteome</keyword>
<feature type="region of interest" description="Disordered" evidence="2">
    <location>
        <begin position="137"/>
        <end position="173"/>
    </location>
</feature>
<keyword evidence="1" id="KW-0802">TPR repeat</keyword>
<feature type="repeat" description="TPR" evidence="1">
    <location>
        <begin position="693"/>
        <end position="726"/>
    </location>
</feature>
<dbReference type="InterPro" id="IPR005158">
    <property type="entry name" value="BTAD"/>
</dbReference>
<dbReference type="SMART" id="SM00028">
    <property type="entry name" value="TPR"/>
    <property type="match status" value="5"/>
</dbReference>
<evidence type="ECO:0000313" key="4">
    <source>
        <dbReference type="EMBL" id="UWP87659.1"/>
    </source>
</evidence>